<feature type="coiled-coil region" evidence="1">
    <location>
        <begin position="23"/>
        <end position="61"/>
    </location>
</feature>
<organism evidence="2 3">
    <name type="scientific">Pyrocoelia pectoralis</name>
    <dbReference type="NCBI Taxonomy" id="417401"/>
    <lineage>
        <taxon>Eukaryota</taxon>
        <taxon>Metazoa</taxon>
        <taxon>Ecdysozoa</taxon>
        <taxon>Arthropoda</taxon>
        <taxon>Hexapoda</taxon>
        <taxon>Insecta</taxon>
        <taxon>Pterygota</taxon>
        <taxon>Neoptera</taxon>
        <taxon>Endopterygota</taxon>
        <taxon>Coleoptera</taxon>
        <taxon>Polyphaga</taxon>
        <taxon>Elateriformia</taxon>
        <taxon>Elateroidea</taxon>
        <taxon>Lampyridae</taxon>
        <taxon>Lampyrinae</taxon>
        <taxon>Pyrocoelia</taxon>
    </lineage>
</organism>
<sequence>MEENSYEYECMRAELLGVERPNLDEFLIKQKKKEAELNQQEEIENENLKGAEQESEDLRNISGGLHELSGILSATQKKLNRFKASCGSLTNLLKIRIGSASGSNESIILNSNSPGAQEVTGLDNTSLADSPKKVNETHQDDVTMRTGDLANAFDNHVDKLDLLIEKAENCQYSMSEQNKQMKKFLR</sequence>
<comment type="caution">
    <text evidence="2">The sequence shown here is derived from an EMBL/GenBank/DDBJ whole genome shotgun (WGS) entry which is preliminary data.</text>
</comment>
<evidence type="ECO:0000313" key="2">
    <source>
        <dbReference type="EMBL" id="KAK5638625.1"/>
    </source>
</evidence>
<protein>
    <submittedName>
        <fullName evidence="2">Uncharacterized protein</fullName>
    </submittedName>
</protein>
<keyword evidence="1" id="KW-0175">Coiled coil</keyword>
<dbReference type="EMBL" id="JAVRBK010000010">
    <property type="protein sequence ID" value="KAK5638625.1"/>
    <property type="molecule type" value="Genomic_DNA"/>
</dbReference>
<evidence type="ECO:0000313" key="3">
    <source>
        <dbReference type="Proteomes" id="UP001329430"/>
    </source>
</evidence>
<dbReference type="AlphaFoldDB" id="A0AAN7UUX0"/>
<dbReference type="Proteomes" id="UP001329430">
    <property type="component" value="Chromosome 10"/>
</dbReference>
<keyword evidence="3" id="KW-1185">Reference proteome</keyword>
<reference evidence="2 3" key="1">
    <citation type="journal article" date="2024" name="Insects">
        <title>An Improved Chromosome-Level Genome Assembly of the Firefly Pyrocoelia pectoralis.</title>
        <authorList>
            <person name="Fu X."/>
            <person name="Meyer-Rochow V.B."/>
            <person name="Ballantyne L."/>
            <person name="Zhu X."/>
        </authorList>
    </citation>
    <scope>NUCLEOTIDE SEQUENCE [LARGE SCALE GENOMIC DNA]</scope>
    <source>
        <strain evidence="2">XCY_ONT2</strain>
    </source>
</reference>
<proteinExistence type="predicted"/>
<evidence type="ECO:0000256" key="1">
    <source>
        <dbReference type="SAM" id="Coils"/>
    </source>
</evidence>
<name>A0AAN7UUX0_9COLE</name>
<accession>A0AAN7UUX0</accession>
<gene>
    <name evidence="2" type="ORF">RI129_012920</name>
</gene>